<dbReference type="PANTHER" id="PTHR37302">
    <property type="entry name" value="SLR1116 PROTEIN"/>
    <property type="match status" value="1"/>
</dbReference>
<evidence type="ECO:0000256" key="1">
    <source>
        <dbReference type="ARBA" id="ARBA00022723"/>
    </source>
</evidence>
<dbReference type="Proteomes" id="UP000683428">
    <property type="component" value="Chromosome"/>
</dbReference>
<evidence type="ECO:0000313" key="4">
    <source>
        <dbReference type="Proteomes" id="UP000683428"/>
    </source>
</evidence>
<name>A0A975SNF5_9RHOO</name>
<feature type="binding site" evidence="2">
    <location>
        <position position="133"/>
    </location>
    <ligand>
        <name>a divalent metal cation</name>
        <dbReference type="ChEBI" id="CHEBI:60240"/>
    </ligand>
</feature>
<dbReference type="AlphaFoldDB" id="A0A975SNF5"/>
<proteinExistence type="predicted"/>
<feature type="binding site" evidence="2">
    <location>
        <position position="45"/>
    </location>
    <ligand>
        <name>a divalent metal cation</name>
        <dbReference type="ChEBI" id="CHEBI:60240"/>
    </ligand>
</feature>
<sequence>MPISFILNQLRYKQWADRRTIGAVALIDPVRFPEQIAFARQQLNHMVRVEEVFRARLMGDPEPHATSNSETIPSLEDLRERLSAANEWLQDYAQALSPDQLEKSIHFRFLDGAGGTMTRGEVLFHLINHGTYHRGAIGRALDQAGGLRPADTYTVYIHGAEPERRGNNPLE</sequence>
<evidence type="ECO:0000256" key="2">
    <source>
        <dbReference type="PIRSR" id="PIRSR607837-1"/>
    </source>
</evidence>
<dbReference type="PANTHER" id="PTHR37302:SF1">
    <property type="entry name" value="PROTEIN DINB"/>
    <property type="match status" value="1"/>
</dbReference>
<dbReference type="KEGG" id="aiq:Azoinq_01225"/>
<gene>
    <name evidence="3" type="ORF">Azoinq_01225</name>
</gene>
<protein>
    <submittedName>
        <fullName evidence="3">DinB family protein</fullName>
    </submittedName>
</protein>
<reference evidence="3" key="1">
    <citation type="submission" date="2020-11" db="EMBL/GenBank/DDBJ databases">
        <title>Azospira inquinata sp. nov.</title>
        <authorList>
            <person name="Moe W.M."/>
            <person name="Mikes M.C."/>
        </authorList>
    </citation>
    <scope>NUCLEOTIDE SEQUENCE</scope>
    <source>
        <strain evidence="3">Azo-3</strain>
    </source>
</reference>
<dbReference type="EMBL" id="CP064782">
    <property type="protein sequence ID" value="QWT49271.1"/>
    <property type="molecule type" value="Genomic_DNA"/>
</dbReference>
<dbReference type="GO" id="GO:0046872">
    <property type="term" value="F:metal ion binding"/>
    <property type="evidence" value="ECO:0007669"/>
    <property type="project" value="UniProtKB-KW"/>
</dbReference>
<evidence type="ECO:0000313" key="3">
    <source>
        <dbReference type="EMBL" id="QWT49271.1"/>
    </source>
</evidence>
<feature type="binding site" evidence="2">
    <location>
        <position position="129"/>
    </location>
    <ligand>
        <name>a divalent metal cation</name>
        <dbReference type="ChEBI" id="CHEBI:60240"/>
    </ligand>
</feature>
<dbReference type="Pfam" id="PF05163">
    <property type="entry name" value="DinB"/>
    <property type="match status" value="1"/>
</dbReference>
<accession>A0A975SNF5</accession>
<dbReference type="InterPro" id="IPR007837">
    <property type="entry name" value="DinB"/>
</dbReference>
<organism evidence="3 4">
    <name type="scientific">Azospira inquinata</name>
    <dbReference type="NCBI Taxonomy" id="2785627"/>
    <lineage>
        <taxon>Bacteria</taxon>
        <taxon>Pseudomonadati</taxon>
        <taxon>Pseudomonadota</taxon>
        <taxon>Betaproteobacteria</taxon>
        <taxon>Rhodocyclales</taxon>
        <taxon>Rhodocyclaceae</taxon>
        <taxon>Azospira</taxon>
    </lineage>
</organism>
<keyword evidence="1 2" id="KW-0479">Metal-binding</keyword>
<keyword evidence="4" id="KW-1185">Reference proteome</keyword>
<dbReference type="RefSeq" id="WP_216127695.1">
    <property type="nucleotide sequence ID" value="NZ_CP064782.1"/>
</dbReference>